<proteinExistence type="predicted"/>
<organism evidence="1">
    <name type="scientific">Aphanomyces invadans</name>
    <dbReference type="NCBI Taxonomy" id="157072"/>
    <lineage>
        <taxon>Eukaryota</taxon>
        <taxon>Sar</taxon>
        <taxon>Stramenopiles</taxon>
        <taxon>Oomycota</taxon>
        <taxon>Saprolegniomycetes</taxon>
        <taxon>Saprolegniales</taxon>
        <taxon>Verrucalvaceae</taxon>
        <taxon>Aphanomyces</taxon>
    </lineage>
</organism>
<sequence>EAFKKDADSLVAEGAVLDWGHEDGWKAKVVPKFTDSKDVKTVLEDCICIADLIKVETYIWD</sequence>
<dbReference type="VEuPathDB" id="FungiDB:H310_15031"/>
<reference evidence="1" key="1">
    <citation type="submission" date="2013-12" db="EMBL/GenBank/DDBJ databases">
        <title>The Genome Sequence of Aphanomyces invadans NJM9701.</title>
        <authorList>
            <consortium name="The Broad Institute Genomics Platform"/>
            <person name="Russ C."/>
            <person name="Tyler B."/>
            <person name="van West P."/>
            <person name="Dieguez-Uribeondo J."/>
            <person name="Young S.K."/>
            <person name="Zeng Q."/>
            <person name="Gargeya S."/>
            <person name="Fitzgerald M."/>
            <person name="Abouelleil A."/>
            <person name="Alvarado L."/>
            <person name="Chapman S.B."/>
            <person name="Gainer-Dewar J."/>
            <person name="Goldberg J."/>
            <person name="Griggs A."/>
            <person name="Gujja S."/>
            <person name="Hansen M."/>
            <person name="Howarth C."/>
            <person name="Imamovic A."/>
            <person name="Ireland A."/>
            <person name="Larimer J."/>
            <person name="McCowan C."/>
            <person name="Murphy C."/>
            <person name="Pearson M."/>
            <person name="Poon T.W."/>
            <person name="Priest M."/>
            <person name="Roberts A."/>
            <person name="Saif S."/>
            <person name="Shea T."/>
            <person name="Sykes S."/>
            <person name="Wortman J."/>
            <person name="Nusbaum C."/>
            <person name="Birren B."/>
        </authorList>
    </citation>
    <scope>NUCLEOTIDE SEQUENCE [LARGE SCALE GENOMIC DNA]</scope>
    <source>
        <strain evidence="1">NJM9701</strain>
    </source>
</reference>
<name>A0A024T873_9STRA</name>
<dbReference type="EMBL" id="KI914087">
    <property type="protein sequence ID" value="ETV90134.1"/>
    <property type="molecule type" value="Genomic_DNA"/>
</dbReference>
<evidence type="ECO:0000313" key="1">
    <source>
        <dbReference type="EMBL" id="ETV90134.1"/>
    </source>
</evidence>
<dbReference type="RefSeq" id="XP_008881233.1">
    <property type="nucleotide sequence ID" value="XM_008883011.1"/>
</dbReference>
<gene>
    <name evidence="1" type="ORF">H310_15031</name>
</gene>
<feature type="non-terminal residue" evidence="1">
    <location>
        <position position="1"/>
    </location>
</feature>
<dbReference type="GeneID" id="20092081"/>
<protein>
    <submittedName>
        <fullName evidence="1">Uncharacterized protein</fullName>
    </submittedName>
</protein>
<accession>A0A024T873</accession>
<dbReference type="AlphaFoldDB" id="A0A024T873"/>